<dbReference type="EMBL" id="VXIT01000005">
    <property type="protein sequence ID" value="KAA6412558.1"/>
    <property type="molecule type" value="Genomic_DNA"/>
</dbReference>
<organism evidence="2 3">
    <name type="scientific">Lasallia pustulata</name>
    <dbReference type="NCBI Taxonomy" id="136370"/>
    <lineage>
        <taxon>Eukaryota</taxon>
        <taxon>Fungi</taxon>
        <taxon>Dikarya</taxon>
        <taxon>Ascomycota</taxon>
        <taxon>Pezizomycotina</taxon>
        <taxon>Lecanoromycetes</taxon>
        <taxon>OSLEUM clade</taxon>
        <taxon>Umbilicariomycetidae</taxon>
        <taxon>Umbilicariales</taxon>
        <taxon>Umbilicariaceae</taxon>
        <taxon>Lasallia</taxon>
    </lineage>
</organism>
<evidence type="ECO:0000313" key="2">
    <source>
        <dbReference type="EMBL" id="KAA6412558.1"/>
    </source>
</evidence>
<feature type="compositionally biased region" description="Acidic residues" evidence="1">
    <location>
        <begin position="114"/>
        <end position="135"/>
    </location>
</feature>
<gene>
    <name evidence="2" type="ORF">FRX48_03549</name>
</gene>
<feature type="region of interest" description="Disordered" evidence="1">
    <location>
        <begin position="1"/>
        <end position="38"/>
    </location>
</feature>
<evidence type="ECO:0000256" key="1">
    <source>
        <dbReference type="SAM" id="MobiDB-lite"/>
    </source>
</evidence>
<sequence>MPSHLRYSTSSSTPEPSAPREHPTSSVPPRKKQKMSLTQTYYLAHTARGKLSHEASQADHDLRLLVGHANLLDTLMLDLAEAEREQESWFDQTVKSATEEPKQVQWAQKRSEDVAVEEWDEDSSDSDSDGYEEIEDMRRSAPRRLRSPPPPTTITTTEVDADSDEEEDDEDGDGHLALTRTSSQHTPELLHELDSDSEDDSAPSSPEEIEIPLDAFSEKQRQAIATTTFYQHTAVQDVSGKSDFFDQGFYLPPRHQQPATVSAY</sequence>
<comment type="caution">
    <text evidence="2">The sequence shown here is derived from an EMBL/GenBank/DDBJ whole genome shotgun (WGS) entry which is preliminary data.</text>
</comment>
<dbReference type="InterPro" id="IPR037738">
    <property type="entry name" value="Ecm13-like"/>
</dbReference>
<evidence type="ECO:0000313" key="3">
    <source>
        <dbReference type="Proteomes" id="UP000324767"/>
    </source>
</evidence>
<dbReference type="Proteomes" id="UP000324767">
    <property type="component" value="Unassembled WGS sequence"/>
</dbReference>
<accession>A0A5M8PSL1</accession>
<dbReference type="PANTHER" id="PTHR36826:SF1">
    <property type="entry name" value="PROTEIN ECM13"/>
    <property type="match status" value="1"/>
</dbReference>
<dbReference type="OrthoDB" id="5431245at2759"/>
<dbReference type="AlphaFoldDB" id="A0A5M8PSL1"/>
<name>A0A5M8PSL1_9LECA</name>
<dbReference type="PANTHER" id="PTHR36826">
    <property type="entry name" value="PROTEIN ECM13"/>
    <property type="match status" value="1"/>
</dbReference>
<proteinExistence type="predicted"/>
<feature type="compositionally biased region" description="Acidic residues" evidence="1">
    <location>
        <begin position="195"/>
        <end position="211"/>
    </location>
</feature>
<reference evidence="2 3" key="1">
    <citation type="submission" date="2019-09" db="EMBL/GenBank/DDBJ databases">
        <title>The hologenome of the rock-dwelling lichen Lasallia pustulata.</title>
        <authorList>
            <person name="Greshake Tzovaras B."/>
            <person name="Segers F."/>
            <person name="Bicker A."/>
            <person name="Dal Grande F."/>
            <person name="Otte J."/>
            <person name="Hankeln T."/>
            <person name="Schmitt I."/>
            <person name="Ebersberger I."/>
        </authorList>
    </citation>
    <scope>NUCLEOTIDE SEQUENCE [LARGE SCALE GENOMIC DNA]</scope>
    <source>
        <strain evidence="2">A1-1</strain>
    </source>
</reference>
<feature type="compositionally biased region" description="Acidic residues" evidence="1">
    <location>
        <begin position="159"/>
        <end position="172"/>
    </location>
</feature>
<protein>
    <submittedName>
        <fullName evidence="2">Uncharacterized protein</fullName>
    </submittedName>
</protein>
<feature type="region of interest" description="Disordered" evidence="1">
    <location>
        <begin position="84"/>
        <end position="217"/>
    </location>
</feature>